<dbReference type="SUPFAM" id="SSF51735">
    <property type="entry name" value="NAD(P)-binding Rossmann-fold domains"/>
    <property type="match status" value="1"/>
</dbReference>
<evidence type="ECO:0000313" key="5">
    <source>
        <dbReference type="Proteomes" id="UP001345827"/>
    </source>
</evidence>
<evidence type="ECO:0000313" key="4">
    <source>
        <dbReference type="EMBL" id="KAK5536810.1"/>
    </source>
</evidence>
<comment type="similarity">
    <text evidence="1">Belongs to the NmrA-type oxidoreductase family.</text>
</comment>
<gene>
    <name evidence="4" type="ORF">LTR25_005484</name>
</gene>
<keyword evidence="5" id="KW-1185">Reference proteome</keyword>
<sequence length="337" mass="37571">MVRKVQKGRSTTDERSIKVTRTNLDVFIPCLIIREMSLKRILITGATGKQGGALLSALLNSPPSPPFHLVALTRNKNSVSAQALAKKPNVSILQGDLNDCDAIFKSSPEPFHGVFSVQVPLRPRVEEQQGKALADAAVVHGVRHFVYTSADRGGAAQSDREPTAIKHFASKFNIETHLKAVCKESGDKMKWTIIRPVAFMENLTPDFLGRAFATMWKLNEPNSKLQLVSSTDIGILAADIFKNPEVYTGCSLSLATDEMTFQEANEIFKQVVGIDMPTTYPLVGRLIKFLLYEQLGAMFNWFREVGFGADPKEFRDKYPQMQDFERWLRQSSGFKTG</sequence>
<dbReference type="InterPro" id="IPR036291">
    <property type="entry name" value="NAD(P)-bd_dom_sf"/>
</dbReference>
<accession>A0AAV9Q9E9</accession>
<dbReference type="GO" id="GO:0005634">
    <property type="term" value="C:nucleus"/>
    <property type="evidence" value="ECO:0007669"/>
    <property type="project" value="TreeGrafter"/>
</dbReference>
<dbReference type="EMBL" id="JAXLQG010000008">
    <property type="protein sequence ID" value="KAK5536810.1"/>
    <property type="molecule type" value="Genomic_DNA"/>
</dbReference>
<evidence type="ECO:0000256" key="1">
    <source>
        <dbReference type="ARBA" id="ARBA00006328"/>
    </source>
</evidence>
<reference evidence="4 5" key="1">
    <citation type="submission" date="2023-06" db="EMBL/GenBank/DDBJ databases">
        <title>Black Yeasts Isolated from many extreme environments.</title>
        <authorList>
            <person name="Coleine C."/>
            <person name="Stajich J.E."/>
            <person name="Selbmann L."/>
        </authorList>
    </citation>
    <scope>NUCLEOTIDE SEQUENCE [LARGE SCALE GENOMIC DNA]</scope>
    <source>
        <strain evidence="4 5">CCFEE 5887</strain>
    </source>
</reference>
<feature type="domain" description="NmrA-like" evidence="3">
    <location>
        <begin position="39"/>
        <end position="308"/>
    </location>
</feature>
<proteinExistence type="inferred from homology"/>
<dbReference type="InterPro" id="IPR051164">
    <property type="entry name" value="NmrA-like_oxidored"/>
</dbReference>
<name>A0AAV9Q9E9_9PEZI</name>
<evidence type="ECO:0000259" key="3">
    <source>
        <dbReference type="Pfam" id="PF05368"/>
    </source>
</evidence>
<dbReference type="AlphaFoldDB" id="A0AAV9Q9E9"/>
<evidence type="ECO:0000256" key="2">
    <source>
        <dbReference type="ARBA" id="ARBA00022857"/>
    </source>
</evidence>
<organism evidence="4 5">
    <name type="scientific">Vermiconidia calcicola</name>
    <dbReference type="NCBI Taxonomy" id="1690605"/>
    <lineage>
        <taxon>Eukaryota</taxon>
        <taxon>Fungi</taxon>
        <taxon>Dikarya</taxon>
        <taxon>Ascomycota</taxon>
        <taxon>Pezizomycotina</taxon>
        <taxon>Dothideomycetes</taxon>
        <taxon>Dothideomycetidae</taxon>
        <taxon>Mycosphaerellales</taxon>
        <taxon>Extremaceae</taxon>
        <taxon>Vermiconidia</taxon>
    </lineage>
</organism>
<dbReference type="Proteomes" id="UP001345827">
    <property type="component" value="Unassembled WGS sequence"/>
</dbReference>
<dbReference type="PANTHER" id="PTHR42748">
    <property type="entry name" value="NITROGEN METABOLITE REPRESSION PROTEIN NMRA FAMILY MEMBER"/>
    <property type="match status" value="1"/>
</dbReference>
<comment type="caution">
    <text evidence="4">The sequence shown here is derived from an EMBL/GenBank/DDBJ whole genome shotgun (WGS) entry which is preliminary data.</text>
</comment>
<keyword evidence="2" id="KW-0521">NADP</keyword>
<dbReference type="Pfam" id="PF05368">
    <property type="entry name" value="NmrA"/>
    <property type="match status" value="1"/>
</dbReference>
<dbReference type="Gene3D" id="3.90.25.10">
    <property type="entry name" value="UDP-galactose 4-epimerase, domain 1"/>
    <property type="match status" value="1"/>
</dbReference>
<dbReference type="Gene3D" id="3.40.50.720">
    <property type="entry name" value="NAD(P)-binding Rossmann-like Domain"/>
    <property type="match status" value="1"/>
</dbReference>
<protein>
    <recommendedName>
        <fullName evidence="3">NmrA-like domain-containing protein</fullName>
    </recommendedName>
</protein>
<dbReference type="PANTHER" id="PTHR42748:SF7">
    <property type="entry name" value="NMRA LIKE REDOX SENSOR 1-RELATED"/>
    <property type="match status" value="1"/>
</dbReference>
<dbReference type="InterPro" id="IPR008030">
    <property type="entry name" value="NmrA-like"/>
</dbReference>